<dbReference type="EMBL" id="BRYA01000468">
    <property type="protein sequence ID" value="GMI49124.1"/>
    <property type="molecule type" value="Genomic_DNA"/>
</dbReference>
<name>A0A9W7GNW8_9STRA</name>
<proteinExistence type="predicted"/>
<evidence type="ECO:0000313" key="2">
    <source>
        <dbReference type="Proteomes" id="UP001165065"/>
    </source>
</evidence>
<sequence>MDLPLYLYHSPLLSDFALLPYPPTNVTFPSSYSLFDEEPWVFAGREQQDIDGEALELHSFYSSSRNDIQTTTDTLEALNSKGGNYIDMGSAGWIVSEPPTSSDVRYAPLSLTYSDEREDAATGPMNFGDFNAILNAEDAFRTKSRILGWAPVGTGSVALSETFPSAGGADCPVKCEKGESSFNAIYRVGSDDVMNSSPGGRNFLAAMKAAGDVVQGYDSELEPEAGTKVHVSFEYFCCQTDDEMEVILDVLSGTEWEPQSIKFDKVETRIDSLESDGTTVKHYSICVFLDSESNEKMMTWVGQIEDAIEDRGVKLKKRRRQQEPYHSTLVVVDGRSFPVEDAMRRINNLIKPGTWTGGETLDLTKPQF</sequence>
<evidence type="ECO:0000313" key="1">
    <source>
        <dbReference type="EMBL" id="GMI49124.1"/>
    </source>
</evidence>
<reference evidence="2" key="1">
    <citation type="journal article" date="2023" name="Commun. Biol.">
        <title>Genome analysis of Parmales, the sister group of diatoms, reveals the evolutionary specialization of diatoms from phago-mixotrophs to photoautotrophs.</title>
        <authorList>
            <person name="Ban H."/>
            <person name="Sato S."/>
            <person name="Yoshikawa S."/>
            <person name="Yamada K."/>
            <person name="Nakamura Y."/>
            <person name="Ichinomiya M."/>
            <person name="Sato N."/>
            <person name="Blanc-Mathieu R."/>
            <person name="Endo H."/>
            <person name="Kuwata A."/>
            <person name="Ogata H."/>
        </authorList>
    </citation>
    <scope>NUCLEOTIDE SEQUENCE [LARGE SCALE GENOMIC DNA]</scope>
</reference>
<keyword evidence="2" id="KW-1185">Reference proteome</keyword>
<organism evidence="1 2">
    <name type="scientific">Triparma columacea</name>
    <dbReference type="NCBI Taxonomy" id="722753"/>
    <lineage>
        <taxon>Eukaryota</taxon>
        <taxon>Sar</taxon>
        <taxon>Stramenopiles</taxon>
        <taxon>Ochrophyta</taxon>
        <taxon>Bolidophyceae</taxon>
        <taxon>Parmales</taxon>
        <taxon>Triparmaceae</taxon>
        <taxon>Triparma</taxon>
    </lineage>
</organism>
<protein>
    <submittedName>
        <fullName evidence="1">Uncharacterized protein</fullName>
    </submittedName>
</protein>
<comment type="caution">
    <text evidence="1">The sequence shown here is derived from an EMBL/GenBank/DDBJ whole genome shotgun (WGS) entry which is preliminary data.</text>
</comment>
<gene>
    <name evidence="1" type="ORF">TrCOL_g13549</name>
</gene>
<accession>A0A9W7GNW8</accession>
<dbReference type="OrthoDB" id="189488at2759"/>
<dbReference type="Proteomes" id="UP001165065">
    <property type="component" value="Unassembled WGS sequence"/>
</dbReference>
<dbReference type="AlphaFoldDB" id="A0A9W7GNW8"/>